<evidence type="ECO:0000313" key="2">
    <source>
        <dbReference type="EMBL" id="MOY35768.1"/>
    </source>
</evidence>
<feature type="transmembrane region" description="Helical" evidence="1">
    <location>
        <begin position="31"/>
        <end position="52"/>
    </location>
</feature>
<organism evidence="2">
    <name type="scientific">Ixodes scapularis</name>
    <name type="common">Black-legged tick</name>
    <name type="synonym">Deer tick</name>
    <dbReference type="NCBI Taxonomy" id="6945"/>
    <lineage>
        <taxon>Eukaryota</taxon>
        <taxon>Metazoa</taxon>
        <taxon>Ecdysozoa</taxon>
        <taxon>Arthropoda</taxon>
        <taxon>Chelicerata</taxon>
        <taxon>Arachnida</taxon>
        <taxon>Acari</taxon>
        <taxon>Parasitiformes</taxon>
        <taxon>Ixodida</taxon>
        <taxon>Ixodoidea</taxon>
        <taxon>Ixodidae</taxon>
        <taxon>Ixodinae</taxon>
        <taxon>Ixodes</taxon>
    </lineage>
</organism>
<protein>
    <submittedName>
        <fullName evidence="2">Uncharacterized protein</fullName>
    </submittedName>
</protein>
<dbReference type="EMBL" id="GHJT01001797">
    <property type="protein sequence ID" value="MOY35768.1"/>
    <property type="molecule type" value="Transcribed_RNA"/>
</dbReference>
<proteinExistence type="predicted"/>
<keyword evidence="1" id="KW-1133">Transmembrane helix</keyword>
<keyword evidence="1" id="KW-0472">Membrane</keyword>
<sequence length="82" mass="9154">MFSCSPLMSLSVICAFCNALFSLIREGAKNLGVSFFFFLLSLALSAMSLHVVSERTNRFLHRRALGHFESAAAVTTNRLRRL</sequence>
<name>A0A4D5RF93_IXOSC</name>
<feature type="transmembrane region" description="Helical" evidence="1">
    <location>
        <begin position="7"/>
        <end position="25"/>
    </location>
</feature>
<accession>A0A4D5RF93</accession>
<keyword evidence="1" id="KW-0812">Transmembrane</keyword>
<reference evidence="2" key="1">
    <citation type="submission" date="2019-04" db="EMBL/GenBank/DDBJ databases">
        <title>An insight into the mialome of Ixodes scapularis.</title>
        <authorList>
            <person name="Ribeiro J.M."/>
            <person name="Mather T.N."/>
            <person name="Karim S."/>
        </authorList>
    </citation>
    <scope>NUCLEOTIDE SEQUENCE</scope>
</reference>
<dbReference type="AlphaFoldDB" id="A0A4D5RF93"/>
<evidence type="ECO:0000256" key="1">
    <source>
        <dbReference type="SAM" id="Phobius"/>
    </source>
</evidence>